<dbReference type="GO" id="GO:0006633">
    <property type="term" value="P:fatty acid biosynthetic process"/>
    <property type="evidence" value="ECO:0007669"/>
    <property type="project" value="InterPro"/>
</dbReference>
<dbReference type="PANTHER" id="PTHR34069">
    <property type="entry name" value="3-OXOACYL-[ACYL-CARRIER-PROTEIN] SYNTHASE 3"/>
    <property type="match status" value="1"/>
</dbReference>
<evidence type="ECO:0000256" key="2">
    <source>
        <dbReference type="ARBA" id="ARBA00023315"/>
    </source>
</evidence>
<dbReference type="EMBL" id="LNYY01000016">
    <property type="protein sequence ID" value="KTD70163.1"/>
    <property type="molecule type" value="Genomic_DNA"/>
</dbReference>
<comment type="caution">
    <text evidence="5">The sequence shown here is derived from an EMBL/GenBank/DDBJ whole genome shotgun (WGS) entry which is preliminary data.</text>
</comment>
<dbReference type="NCBIfam" id="NF006829">
    <property type="entry name" value="PRK09352.1"/>
    <property type="match status" value="1"/>
</dbReference>
<dbReference type="Pfam" id="PF08545">
    <property type="entry name" value="ACP_syn_III"/>
    <property type="match status" value="1"/>
</dbReference>
<keyword evidence="6" id="KW-1185">Reference proteome</keyword>
<organism evidence="5 6">
    <name type="scientific">Legionella steelei</name>
    <dbReference type="NCBI Taxonomy" id="947033"/>
    <lineage>
        <taxon>Bacteria</taxon>
        <taxon>Pseudomonadati</taxon>
        <taxon>Pseudomonadota</taxon>
        <taxon>Gammaproteobacteria</taxon>
        <taxon>Legionellales</taxon>
        <taxon>Legionellaceae</taxon>
        <taxon>Legionella</taxon>
    </lineage>
</organism>
<dbReference type="InterPro" id="IPR013751">
    <property type="entry name" value="ACP_syn_III_N"/>
</dbReference>
<dbReference type="Proteomes" id="UP000054926">
    <property type="component" value="Unassembled WGS sequence"/>
</dbReference>
<dbReference type="Gene3D" id="3.40.47.10">
    <property type="match status" value="1"/>
</dbReference>
<dbReference type="OrthoDB" id="4336181at2"/>
<proteinExistence type="predicted"/>
<gene>
    <name evidence="5" type="ORF">Lste_0767</name>
</gene>
<name>A0A0W0ZMY5_9GAMM</name>
<feature type="domain" description="Beta-ketoacyl-[acyl-carrier-protein] synthase III N-terminal" evidence="4">
    <location>
        <begin position="109"/>
        <end position="185"/>
    </location>
</feature>
<sequence>MLAVKITGMGSYLPRNKVLSSELDIQLNLPQGSVQKKSGLISRHFASPAETTSYMGAQAALIAVQQADIQLTEIDAIISACGVSEQAIPCTAALIQKQLGLEQSGTSCFDINSTCLSFINALDIASYLIEGGRFKRILIVSSDIASAGLNWRDMETCTIFGDGAAACILEKSDGTNRILSAHHETHSIGSTFCQIEAGGTRLPPKNPLKNLEQGLFYMDGKKVFKLASKLVDNLMENLLRKANLTLDDIDWFVPHQASLLAMHHVQKRLNIPTEKFITIYPNHGNQIAASIPTALCSLVDSQQLRRGQLVLLLGTGAGLATGGIIMEY</sequence>
<dbReference type="STRING" id="947033.Lste_0767"/>
<evidence type="ECO:0000313" key="6">
    <source>
        <dbReference type="Proteomes" id="UP000054926"/>
    </source>
</evidence>
<evidence type="ECO:0000259" key="3">
    <source>
        <dbReference type="Pfam" id="PF08541"/>
    </source>
</evidence>
<feature type="domain" description="Beta-ketoacyl-[acyl-carrier-protein] synthase III C-terminal" evidence="3">
    <location>
        <begin position="239"/>
        <end position="328"/>
    </location>
</feature>
<dbReference type="InterPro" id="IPR016039">
    <property type="entry name" value="Thiolase-like"/>
</dbReference>
<dbReference type="GO" id="GO:0004315">
    <property type="term" value="F:3-oxoacyl-[acyl-carrier-protein] synthase activity"/>
    <property type="evidence" value="ECO:0007669"/>
    <property type="project" value="InterPro"/>
</dbReference>
<protein>
    <submittedName>
        <fullName evidence="5">3-oxoacyl-ACP synthase</fullName>
    </submittedName>
</protein>
<dbReference type="CDD" id="cd00830">
    <property type="entry name" value="KAS_III"/>
    <property type="match status" value="1"/>
</dbReference>
<dbReference type="SUPFAM" id="SSF53901">
    <property type="entry name" value="Thiolase-like"/>
    <property type="match status" value="1"/>
</dbReference>
<dbReference type="PATRIC" id="fig|947033.5.peg.821"/>
<dbReference type="InterPro" id="IPR013747">
    <property type="entry name" value="ACP_syn_III_C"/>
</dbReference>
<evidence type="ECO:0000259" key="4">
    <source>
        <dbReference type="Pfam" id="PF08545"/>
    </source>
</evidence>
<dbReference type="NCBIfam" id="NF005541">
    <property type="entry name" value="PRK07204.1"/>
    <property type="match status" value="1"/>
</dbReference>
<dbReference type="RefSeq" id="WP_058509768.1">
    <property type="nucleotide sequence ID" value="NZ_LNYY01000016.1"/>
</dbReference>
<evidence type="ECO:0000256" key="1">
    <source>
        <dbReference type="ARBA" id="ARBA00022679"/>
    </source>
</evidence>
<evidence type="ECO:0000313" key="5">
    <source>
        <dbReference type="EMBL" id="KTD70163.1"/>
    </source>
</evidence>
<dbReference type="Pfam" id="PF08541">
    <property type="entry name" value="ACP_syn_III_C"/>
    <property type="match status" value="1"/>
</dbReference>
<keyword evidence="2" id="KW-0012">Acyltransferase</keyword>
<keyword evidence="1" id="KW-0808">Transferase</keyword>
<dbReference type="GO" id="GO:0044550">
    <property type="term" value="P:secondary metabolite biosynthetic process"/>
    <property type="evidence" value="ECO:0007669"/>
    <property type="project" value="TreeGrafter"/>
</dbReference>
<accession>A0A0W0ZMY5</accession>
<dbReference type="AlphaFoldDB" id="A0A0W0ZMY5"/>
<dbReference type="PANTHER" id="PTHR34069:SF2">
    <property type="entry name" value="BETA-KETOACYL-[ACYL-CARRIER-PROTEIN] SYNTHASE III"/>
    <property type="match status" value="1"/>
</dbReference>
<reference evidence="5 6" key="1">
    <citation type="submission" date="2015-11" db="EMBL/GenBank/DDBJ databases">
        <title>Genomic analysis of 38 Legionella species identifies large and diverse effector repertoires.</title>
        <authorList>
            <person name="Burstein D."/>
            <person name="Amaro F."/>
            <person name="Zusman T."/>
            <person name="Lifshitz Z."/>
            <person name="Cohen O."/>
            <person name="Gilbert J.A."/>
            <person name="Pupko T."/>
            <person name="Shuman H.A."/>
            <person name="Segal G."/>
        </authorList>
    </citation>
    <scope>NUCLEOTIDE SEQUENCE [LARGE SCALE GENOMIC DNA]</scope>
    <source>
        <strain evidence="5 6">IMVS3376</strain>
    </source>
</reference>